<dbReference type="OrthoDB" id="3636334at2759"/>
<feature type="compositionally biased region" description="Polar residues" evidence="1">
    <location>
        <begin position="34"/>
        <end position="72"/>
    </location>
</feature>
<dbReference type="Proteomes" id="UP000799537">
    <property type="component" value="Unassembled WGS sequence"/>
</dbReference>
<feature type="region of interest" description="Disordered" evidence="1">
    <location>
        <begin position="23"/>
        <end position="86"/>
    </location>
</feature>
<dbReference type="AlphaFoldDB" id="A0A6A6CMD5"/>
<dbReference type="RefSeq" id="XP_033669090.1">
    <property type="nucleotide sequence ID" value="XM_033805956.1"/>
</dbReference>
<feature type="compositionally biased region" description="Polar residues" evidence="1">
    <location>
        <begin position="344"/>
        <end position="395"/>
    </location>
</feature>
<evidence type="ECO:0000313" key="3">
    <source>
        <dbReference type="Proteomes" id="UP000799537"/>
    </source>
</evidence>
<dbReference type="GeneID" id="54559228"/>
<sequence>MKRTYSDYLSASATAAISAMQDYEQTGARPKPTGSLTDAGTTPLWHSSQLNPTESAMRSTLPSSGYISSMPTLPQRPPSPATPRTHASHPMAIDNLVHPATMFTSEPSADNFMHHSGFTPVNHYKLARPLKAPLNTATYSFQTGRNMLGMTIDMNQFDSFEIERNGETTLQVDDSLTFDRDDGRVWHLGNVANESYSGTFTNDDPEDYDIKVRHLANCIREERERPERLAVAAQLLNEVRTVISTTEVISIERTSFVEEGEPVICERPGCHHQAALPADAYYVDVGGKLTFCLRCFELLWGGKFTEPPSESDPFRRDSAVAFMPADFDGPADYYRDAPRRSARLKSTSNTTQPSVTASTPSLQPDNQMFQSRWATQEDQTQCLSPTHTPNRQPKHTANNVQVADEPMEISPNSVNSNGEWYHKPTAIQHIAHRLSAGATLSDIDKAAFAVWQTTSRAQLRWDRHMLKTTMTRAYYADLSPEDEGLQLEKLDLGEEMEWEDLEAMEAKVKMRTKDCYGRDLSHVLKEAARNNGKA</sequence>
<feature type="region of interest" description="Disordered" evidence="1">
    <location>
        <begin position="340"/>
        <end position="395"/>
    </location>
</feature>
<accession>A0A6A6CMD5</accession>
<evidence type="ECO:0000313" key="2">
    <source>
        <dbReference type="EMBL" id="KAF2168201.1"/>
    </source>
</evidence>
<evidence type="ECO:0000256" key="1">
    <source>
        <dbReference type="SAM" id="MobiDB-lite"/>
    </source>
</evidence>
<protein>
    <submittedName>
        <fullName evidence="2">Uncharacterized protein</fullName>
    </submittedName>
</protein>
<dbReference type="EMBL" id="ML993591">
    <property type="protein sequence ID" value="KAF2168201.1"/>
    <property type="molecule type" value="Genomic_DNA"/>
</dbReference>
<reference evidence="2" key="1">
    <citation type="journal article" date="2020" name="Stud. Mycol.">
        <title>101 Dothideomycetes genomes: a test case for predicting lifestyles and emergence of pathogens.</title>
        <authorList>
            <person name="Haridas S."/>
            <person name="Albert R."/>
            <person name="Binder M."/>
            <person name="Bloem J."/>
            <person name="Labutti K."/>
            <person name="Salamov A."/>
            <person name="Andreopoulos B."/>
            <person name="Baker S."/>
            <person name="Barry K."/>
            <person name="Bills G."/>
            <person name="Bluhm B."/>
            <person name="Cannon C."/>
            <person name="Castanera R."/>
            <person name="Culley D."/>
            <person name="Daum C."/>
            <person name="Ezra D."/>
            <person name="Gonzalez J."/>
            <person name="Henrissat B."/>
            <person name="Kuo A."/>
            <person name="Liang C."/>
            <person name="Lipzen A."/>
            <person name="Lutzoni F."/>
            <person name="Magnuson J."/>
            <person name="Mondo S."/>
            <person name="Nolan M."/>
            <person name="Ohm R."/>
            <person name="Pangilinan J."/>
            <person name="Park H.-J."/>
            <person name="Ramirez L."/>
            <person name="Alfaro M."/>
            <person name="Sun H."/>
            <person name="Tritt A."/>
            <person name="Yoshinaga Y."/>
            <person name="Zwiers L.-H."/>
            <person name="Turgeon B."/>
            <person name="Goodwin S."/>
            <person name="Spatafora J."/>
            <person name="Crous P."/>
            <person name="Grigoriev I."/>
        </authorList>
    </citation>
    <scope>NUCLEOTIDE SEQUENCE</scope>
    <source>
        <strain evidence="2">ATCC 36951</strain>
    </source>
</reference>
<keyword evidence="3" id="KW-1185">Reference proteome</keyword>
<organism evidence="2 3">
    <name type="scientific">Zasmidium cellare ATCC 36951</name>
    <dbReference type="NCBI Taxonomy" id="1080233"/>
    <lineage>
        <taxon>Eukaryota</taxon>
        <taxon>Fungi</taxon>
        <taxon>Dikarya</taxon>
        <taxon>Ascomycota</taxon>
        <taxon>Pezizomycotina</taxon>
        <taxon>Dothideomycetes</taxon>
        <taxon>Dothideomycetidae</taxon>
        <taxon>Mycosphaerellales</taxon>
        <taxon>Mycosphaerellaceae</taxon>
        <taxon>Zasmidium</taxon>
    </lineage>
</organism>
<gene>
    <name evidence="2" type="ORF">M409DRAFT_21645</name>
</gene>
<proteinExistence type="predicted"/>
<name>A0A6A6CMD5_ZASCE</name>